<protein>
    <submittedName>
        <fullName evidence="1">Spore coat protein</fullName>
    </submittedName>
</protein>
<dbReference type="Proteomes" id="UP000295418">
    <property type="component" value="Unassembled WGS sequence"/>
</dbReference>
<reference evidence="1 2" key="1">
    <citation type="submission" date="2019-03" db="EMBL/GenBank/DDBJ databases">
        <authorList>
            <person name="Kim M.K.M."/>
        </authorList>
    </citation>
    <scope>NUCLEOTIDE SEQUENCE [LARGE SCALE GENOMIC DNA]</scope>
    <source>
        <strain evidence="1 2">18JY21-1</strain>
    </source>
</reference>
<evidence type="ECO:0000313" key="1">
    <source>
        <dbReference type="EMBL" id="TCZ79463.1"/>
    </source>
</evidence>
<accession>A0A4R4EJ78</accession>
<name>A0A4R4EJ78_9BACL</name>
<dbReference type="Pfam" id="PF07875">
    <property type="entry name" value="Coat_F"/>
    <property type="match status" value="1"/>
</dbReference>
<comment type="caution">
    <text evidence="1">The sequence shown here is derived from an EMBL/GenBank/DDBJ whole genome shotgun (WGS) entry which is preliminary data.</text>
</comment>
<proteinExistence type="predicted"/>
<keyword evidence="1" id="KW-0167">Capsid protein</keyword>
<sequence length="107" mass="12437">MPTEIAMPQTGQLPQVKGPEFNDRDLINDILSYEKYLTSGFNTGLSEMQMPRLHQSIQDILIDVHKSQAALFDLMFQKGWYKMKAAEQTEIQQAHQQFNNYKTQFPN</sequence>
<dbReference type="EMBL" id="SKFG01000003">
    <property type="protein sequence ID" value="TCZ79463.1"/>
    <property type="molecule type" value="Genomic_DNA"/>
</dbReference>
<gene>
    <name evidence="1" type="ORF">E0485_06280</name>
</gene>
<dbReference type="InterPro" id="IPR012851">
    <property type="entry name" value="Spore_coat_CotF-like"/>
</dbReference>
<keyword evidence="2" id="KW-1185">Reference proteome</keyword>
<dbReference type="RefSeq" id="WP_132417121.1">
    <property type="nucleotide sequence ID" value="NZ_SKFG01000003.1"/>
</dbReference>
<evidence type="ECO:0000313" key="2">
    <source>
        <dbReference type="Proteomes" id="UP000295418"/>
    </source>
</evidence>
<dbReference type="OrthoDB" id="1647790at2"/>
<dbReference type="AlphaFoldDB" id="A0A4R4EJ78"/>
<keyword evidence="1" id="KW-0946">Virion</keyword>
<organism evidence="1 2">
    <name type="scientific">Paenibacillus albiflavus</name>
    <dbReference type="NCBI Taxonomy" id="2545760"/>
    <lineage>
        <taxon>Bacteria</taxon>
        <taxon>Bacillati</taxon>
        <taxon>Bacillota</taxon>
        <taxon>Bacilli</taxon>
        <taxon>Bacillales</taxon>
        <taxon>Paenibacillaceae</taxon>
        <taxon>Paenibacillus</taxon>
    </lineage>
</organism>